<dbReference type="RefSeq" id="WP_035288105.1">
    <property type="nucleotide sequence ID" value="NZ_AYXG01000216.1"/>
</dbReference>
<dbReference type="STRING" id="909613.UO65_5558"/>
<dbReference type="PANTHER" id="PTHR40254">
    <property type="entry name" value="BLR0577 PROTEIN"/>
    <property type="match status" value="1"/>
</dbReference>
<dbReference type="PANTHER" id="PTHR40254:SF1">
    <property type="entry name" value="BLR0577 PROTEIN"/>
    <property type="match status" value="1"/>
</dbReference>
<keyword evidence="3" id="KW-1185">Reference proteome</keyword>
<dbReference type="InterPro" id="IPR052189">
    <property type="entry name" value="L-asp_N-monooxygenase_NS-form"/>
</dbReference>
<dbReference type="EMBL" id="AYXG01000216">
    <property type="protein sequence ID" value="EWC59131.1"/>
    <property type="molecule type" value="Genomic_DNA"/>
</dbReference>
<dbReference type="eggNOG" id="COG4529">
    <property type="taxonomic scope" value="Bacteria"/>
</dbReference>
<evidence type="ECO:0000313" key="3">
    <source>
        <dbReference type="Proteomes" id="UP000019277"/>
    </source>
</evidence>
<dbReference type="AlphaFoldDB" id="W7IRN2"/>
<dbReference type="SUPFAM" id="SSF51905">
    <property type="entry name" value="FAD/NAD(P)-binding domain"/>
    <property type="match status" value="1"/>
</dbReference>
<evidence type="ECO:0000259" key="1">
    <source>
        <dbReference type="Pfam" id="PF13454"/>
    </source>
</evidence>
<comment type="caution">
    <text evidence="2">The sequence shown here is derived from an EMBL/GenBank/DDBJ whole genome shotgun (WGS) entry which is preliminary data.</text>
</comment>
<dbReference type="OrthoDB" id="3653265at2"/>
<organism evidence="2 3">
    <name type="scientific">Actinokineospora spheciospongiae</name>
    <dbReference type="NCBI Taxonomy" id="909613"/>
    <lineage>
        <taxon>Bacteria</taxon>
        <taxon>Bacillati</taxon>
        <taxon>Actinomycetota</taxon>
        <taxon>Actinomycetes</taxon>
        <taxon>Pseudonocardiales</taxon>
        <taxon>Pseudonocardiaceae</taxon>
        <taxon>Actinokineospora</taxon>
    </lineage>
</organism>
<protein>
    <submittedName>
        <fullName evidence="2">Nitrogen regulatory protein P-II</fullName>
    </submittedName>
</protein>
<proteinExistence type="predicted"/>
<gene>
    <name evidence="2" type="ORF">UO65_5558</name>
</gene>
<dbReference type="Proteomes" id="UP000019277">
    <property type="component" value="Unassembled WGS sequence"/>
</dbReference>
<accession>W7IRN2</accession>
<dbReference type="InterPro" id="IPR038732">
    <property type="entry name" value="HpyO/CreE_NAD-binding"/>
</dbReference>
<dbReference type="InterPro" id="IPR036188">
    <property type="entry name" value="FAD/NAD-bd_sf"/>
</dbReference>
<evidence type="ECO:0000313" key="2">
    <source>
        <dbReference type="EMBL" id="EWC59131.1"/>
    </source>
</evidence>
<dbReference type="PATRIC" id="fig|909613.9.peg.5556"/>
<reference evidence="2 3" key="1">
    <citation type="journal article" date="2014" name="Genome Announc.">
        <title>Draft Genome Sequence of the Antitrypanosomally Active Sponge-Associated Bacterium Actinokineospora sp. Strain EG49.</title>
        <authorList>
            <person name="Harjes J."/>
            <person name="Ryu T."/>
            <person name="Abdelmohsen U.R."/>
            <person name="Moitinho-Silva L."/>
            <person name="Horn H."/>
            <person name="Ravasi T."/>
            <person name="Hentschel U."/>
        </authorList>
    </citation>
    <scope>NUCLEOTIDE SEQUENCE [LARGE SCALE GENOMIC DNA]</scope>
    <source>
        <strain evidence="2 3">EG49</strain>
    </source>
</reference>
<dbReference type="Pfam" id="PF13454">
    <property type="entry name" value="NAD_binding_9"/>
    <property type="match status" value="1"/>
</dbReference>
<feature type="domain" description="FAD-dependent urate hydroxylase HpyO/Asp monooxygenase CreE-like FAD/NAD(P)-binding" evidence="1">
    <location>
        <begin position="10"/>
        <end position="188"/>
    </location>
</feature>
<sequence>MAADDRVSVAVVGAGPSGVGLVERIAANAPELFTGHLTVHLIDPHPPGAGRVWRYEQSPLLWMNSMPEDVTMFLDGSVRCAGPVRPGPTLAEWAAGIRAAGGEGVPEDLRAEFAEAAPTRFPTRRLQSAYLDWFFRGVLADLPPSVEVVVHEDTAVDVTGDPGGPQSVRLAERAEPLVVDMVVLAIGHLDVDPSPAQQALAEYAREHDLRYVPPAYTSDIDLSALQPGEDVLVRGFGLAFVDLMVLLTEGRGGRYETEGGTLVYHPSGKEPHLHIGSRRGVPYRAKPEYRLRAPFAALPRFFDNAAIAELTARPEPLDFRRDLWPLMAKDIGWAYYTELFTAHPERTRLPFPDFEAAYAAAEWNSPELRALVEAAVPAPEDRFDPDGLDKPLAGLTFPDRGAFTEHLHSHITTDLARRANPGFSADMGAFLGLLVSFGQLSRVVASGRLTPDAQIDDVDGWWFGFFSYFASGPPGPRLRQLLALSRAGVVSFVGPDMWVRPEGGRFVAGSPAVPGRQVGTALVEARLPAPSVRRATDPLIAALRDRGELVEEVLTGGRSTGRITIRSVGDLVDATGTTNPRRIAMGPHTSIRAAGAFSRPHTNAPGFRRTDAVARAVLQRLNPTTP</sequence>
<name>W7IRN2_9PSEU</name>